<dbReference type="OrthoDB" id="2306957at2"/>
<dbReference type="RefSeq" id="WP_120784763.1">
    <property type="nucleotide sequence ID" value="NZ_CP032626.1"/>
</dbReference>
<keyword evidence="2" id="KW-1185">Reference proteome</keyword>
<proteinExistence type="predicted"/>
<reference evidence="1 2" key="1">
    <citation type="submission" date="2018-09" db="EMBL/GenBank/DDBJ databases">
        <title>Genome sequencing of strain BHWM-4.</title>
        <authorList>
            <person name="Heo J."/>
            <person name="Kim S.-J."/>
            <person name="Kwon S.-W."/>
        </authorList>
    </citation>
    <scope>NUCLEOTIDE SEQUENCE [LARGE SCALE GENOMIC DNA]</scope>
    <source>
        <strain evidence="1 2">BHWM-4</strain>
    </source>
</reference>
<evidence type="ECO:0000313" key="2">
    <source>
        <dbReference type="Proteomes" id="UP000272003"/>
    </source>
</evidence>
<gene>
    <name evidence="1" type="ORF">D7I45_05775</name>
</gene>
<dbReference type="AlphaFoldDB" id="A0A387AUI8"/>
<dbReference type="EMBL" id="CP032626">
    <property type="protein sequence ID" value="AYF92999.1"/>
    <property type="molecule type" value="Genomic_DNA"/>
</dbReference>
<accession>A0A387AUI8</accession>
<evidence type="ECO:0000313" key="1">
    <source>
        <dbReference type="EMBL" id="AYF92999.1"/>
    </source>
</evidence>
<name>A0A387AUI8_9LACO</name>
<protein>
    <submittedName>
        <fullName evidence="1">Uncharacterized protein</fullName>
    </submittedName>
</protein>
<dbReference type="Proteomes" id="UP000272003">
    <property type="component" value="Chromosome"/>
</dbReference>
<dbReference type="KEGG" id="abom:D7I45_05775"/>
<sequence length="78" mass="9240">MTERQLIQQILNTVDIEYDFVNVDTDASDYDIKVFQQKEDNRPITDINKELEHYFNDAGFKYSENTGEDDELAFNIKK</sequence>
<organism evidence="1 2">
    <name type="scientific">Apilactobacillus bombintestini</name>
    <dbReference type="NCBI Taxonomy" id="2419772"/>
    <lineage>
        <taxon>Bacteria</taxon>
        <taxon>Bacillati</taxon>
        <taxon>Bacillota</taxon>
        <taxon>Bacilli</taxon>
        <taxon>Lactobacillales</taxon>
        <taxon>Lactobacillaceae</taxon>
        <taxon>Apilactobacillus</taxon>
    </lineage>
</organism>